<keyword evidence="3 8" id="KW-0694">RNA-binding</keyword>
<dbReference type="PROSITE" id="PS01108">
    <property type="entry name" value="RIBOSOMAL_L24"/>
    <property type="match status" value="1"/>
</dbReference>
<comment type="function">
    <text evidence="8">One of two assembly initiator proteins, it binds directly to the 5'-end of the 23S rRNA, where it nucleates assembly of the 50S subunit.</text>
</comment>
<dbReference type="PANTHER" id="PTHR12903">
    <property type="entry name" value="MITOCHONDRIAL RIBOSOMAL PROTEIN L24"/>
    <property type="match status" value="1"/>
</dbReference>
<keyword evidence="2 8" id="KW-0699">rRNA-binding</keyword>
<evidence type="ECO:0000259" key="10">
    <source>
        <dbReference type="SMART" id="SM00739"/>
    </source>
</evidence>
<proteinExistence type="inferred from homology"/>
<evidence type="ECO:0000256" key="9">
    <source>
        <dbReference type="RuleBase" id="RU003477"/>
    </source>
</evidence>
<comment type="similarity">
    <text evidence="1 8 9">Belongs to the universal ribosomal protein uL24 family.</text>
</comment>
<reference evidence="11" key="1">
    <citation type="journal article" date="2015" name="Genome Announc.">
        <title>Complete Genome Sequence of the Bacteriochlorophyll b-Producing Photosynthetic Bacterium Blastochloris viridis.</title>
        <authorList>
            <person name="Tsukatani Y."/>
            <person name="Hirose Y."/>
            <person name="Harada J."/>
            <person name="Misawa N."/>
            <person name="Mori K."/>
            <person name="Inoue K."/>
            <person name="Tamiaki H."/>
        </authorList>
    </citation>
    <scope>NUCLEOTIDE SEQUENCE [LARGE SCALE GENOMIC DNA]</scope>
    <source>
        <strain evidence="11">DSM 133</strain>
    </source>
</reference>
<protein>
    <recommendedName>
        <fullName evidence="6 8">Large ribosomal subunit protein uL24</fullName>
    </recommendedName>
</protein>
<evidence type="ECO:0000256" key="1">
    <source>
        <dbReference type="ARBA" id="ARBA00010618"/>
    </source>
</evidence>
<dbReference type="GO" id="GO:1990904">
    <property type="term" value="C:ribonucleoprotein complex"/>
    <property type="evidence" value="ECO:0007669"/>
    <property type="project" value="UniProtKB-KW"/>
</dbReference>
<dbReference type="InterPro" id="IPR005824">
    <property type="entry name" value="KOW"/>
</dbReference>
<feature type="domain" description="KOW" evidence="10">
    <location>
        <begin position="4"/>
        <end position="31"/>
    </location>
</feature>
<dbReference type="SMART" id="SM00739">
    <property type="entry name" value="KOW"/>
    <property type="match status" value="1"/>
</dbReference>
<evidence type="ECO:0000256" key="4">
    <source>
        <dbReference type="ARBA" id="ARBA00022980"/>
    </source>
</evidence>
<dbReference type="FunFam" id="2.30.30.30:FF:000004">
    <property type="entry name" value="50S ribosomal protein L24"/>
    <property type="match status" value="1"/>
</dbReference>
<gene>
    <name evidence="8 12" type="primary">rplX</name>
    <name evidence="11" type="ORF">BV133_3370</name>
    <name evidence="12" type="ORF">BVIRIDIS_08300</name>
</gene>
<dbReference type="Gene3D" id="2.30.30.30">
    <property type="match status" value="1"/>
</dbReference>
<dbReference type="CDD" id="cd06089">
    <property type="entry name" value="KOW_RPL26"/>
    <property type="match status" value="1"/>
</dbReference>
<comment type="subunit">
    <text evidence="8">Part of the 50S ribosomal subunit.</text>
</comment>
<dbReference type="InterPro" id="IPR057264">
    <property type="entry name" value="Ribosomal_uL24_C"/>
</dbReference>
<accession>A0A0H5BQH6</accession>
<dbReference type="STRING" id="1079.BVIR_1385"/>
<sequence>MAAKIRKGDKVVVLTGRDKGRSGEVIEVRPTEGRALVRGVNIVKRHQRQTQTQQGGIISKEAPIQLSNLAVADPKDGKPSRVGFQVLDDGRKVRIAKRSGERIDG</sequence>
<dbReference type="PATRIC" id="fig|1079.6.peg.1437"/>
<dbReference type="EMBL" id="LN907867">
    <property type="protein sequence ID" value="CUU41833.1"/>
    <property type="molecule type" value="Genomic_DNA"/>
</dbReference>
<dbReference type="Pfam" id="PF00467">
    <property type="entry name" value="KOW"/>
    <property type="match status" value="1"/>
</dbReference>
<dbReference type="NCBIfam" id="TIGR01079">
    <property type="entry name" value="rplX_bact"/>
    <property type="match status" value="1"/>
</dbReference>
<dbReference type="RefSeq" id="WP_055037005.1">
    <property type="nucleotide sequence ID" value="NZ_AP014854.2"/>
</dbReference>
<dbReference type="Pfam" id="PF17136">
    <property type="entry name" value="ribosomal_L24"/>
    <property type="match status" value="1"/>
</dbReference>
<reference evidence="13" key="3">
    <citation type="journal article" date="2016" name="Genome Announc.">
        <title>Revised genome sequence of the purple photosynthetic bacterium Blastochloris viridis.</title>
        <authorList>
            <person name="Liu L.N."/>
            <person name="Faulkner M."/>
            <person name="Liu X."/>
            <person name="Huang F."/>
            <person name="Darby A.C."/>
            <person name="Hall N."/>
        </authorList>
    </citation>
    <scope>NUCLEOTIDE SEQUENCE [LARGE SCALE GENOMIC DNA]</scope>
    <source>
        <strain evidence="13">ATCC 19567 / DSM 133 / F</strain>
    </source>
</reference>
<evidence type="ECO:0000313" key="11">
    <source>
        <dbReference type="EMBL" id="BAS00964.1"/>
    </source>
</evidence>
<dbReference type="GO" id="GO:0006412">
    <property type="term" value="P:translation"/>
    <property type="evidence" value="ECO:0007669"/>
    <property type="project" value="UniProtKB-UniRule"/>
</dbReference>
<dbReference type="GO" id="GO:0005840">
    <property type="term" value="C:ribosome"/>
    <property type="evidence" value="ECO:0007669"/>
    <property type="project" value="UniProtKB-KW"/>
</dbReference>
<dbReference type="SUPFAM" id="SSF50104">
    <property type="entry name" value="Translation proteins SH3-like domain"/>
    <property type="match status" value="1"/>
</dbReference>
<evidence type="ECO:0000313" key="12">
    <source>
        <dbReference type="EMBL" id="CUU41833.1"/>
    </source>
</evidence>
<evidence type="ECO:0000256" key="8">
    <source>
        <dbReference type="HAMAP-Rule" id="MF_01326"/>
    </source>
</evidence>
<keyword evidence="4 8" id="KW-0689">Ribosomal protein</keyword>
<dbReference type="AlphaFoldDB" id="A0A0H5BQH6"/>
<dbReference type="OrthoDB" id="9807419at2"/>
<dbReference type="Proteomes" id="UP000065734">
    <property type="component" value="Chromosome I"/>
</dbReference>
<evidence type="ECO:0000256" key="7">
    <source>
        <dbReference type="ARBA" id="ARBA00058688"/>
    </source>
</evidence>
<evidence type="ECO:0000256" key="6">
    <source>
        <dbReference type="ARBA" id="ARBA00035206"/>
    </source>
</evidence>
<reference evidence="12" key="2">
    <citation type="submission" date="2015-11" db="EMBL/GenBank/DDBJ databases">
        <authorList>
            <person name="Zhang Y."/>
            <person name="Guo Z."/>
        </authorList>
    </citation>
    <scope>NUCLEOTIDE SEQUENCE</scope>
    <source>
        <strain evidence="12">1</strain>
    </source>
</reference>
<evidence type="ECO:0000256" key="3">
    <source>
        <dbReference type="ARBA" id="ARBA00022884"/>
    </source>
</evidence>
<dbReference type="InterPro" id="IPR014722">
    <property type="entry name" value="Rib_uL2_dom2"/>
</dbReference>
<dbReference type="InterPro" id="IPR003256">
    <property type="entry name" value="Ribosomal_uL24"/>
</dbReference>
<dbReference type="EMBL" id="AP014854">
    <property type="protein sequence ID" value="BAS00964.1"/>
    <property type="molecule type" value="Genomic_DNA"/>
</dbReference>
<evidence type="ECO:0000256" key="2">
    <source>
        <dbReference type="ARBA" id="ARBA00022730"/>
    </source>
</evidence>
<name>A0A0H5BQH6_BLAVI</name>
<comment type="function">
    <text evidence="7 8">One of the proteins that surrounds the polypeptide exit tunnel on the outside of the subunit.</text>
</comment>
<keyword evidence="13" id="KW-1185">Reference proteome</keyword>
<evidence type="ECO:0000256" key="5">
    <source>
        <dbReference type="ARBA" id="ARBA00023274"/>
    </source>
</evidence>
<dbReference type="HAMAP" id="MF_01326_B">
    <property type="entry name" value="Ribosomal_uL24_B"/>
    <property type="match status" value="1"/>
</dbReference>
<evidence type="ECO:0000313" key="13">
    <source>
        <dbReference type="Proteomes" id="UP000065734"/>
    </source>
</evidence>
<dbReference type="InterPro" id="IPR005825">
    <property type="entry name" value="Ribosomal_uL24_CS"/>
</dbReference>
<dbReference type="KEGG" id="bvr:BVIR_1385"/>
<dbReference type="InterPro" id="IPR041988">
    <property type="entry name" value="Ribosomal_uL24_KOW"/>
</dbReference>
<dbReference type="GO" id="GO:0019843">
    <property type="term" value="F:rRNA binding"/>
    <property type="evidence" value="ECO:0007669"/>
    <property type="project" value="UniProtKB-UniRule"/>
</dbReference>
<keyword evidence="5 8" id="KW-0687">Ribonucleoprotein</keyword>
<organism evidence="12 13">
    <name type="scientific">Blastochloris viridis</name>
    <name type="common">Rhodopseudomonas viridis</name>
    <dbReference type="NCBI Taxonomy" id="1079"/>
    <lineage>
        <taxon>Bacteria</taxon>
        <taxon>Pseudomonadati</taxon>
        <taxon>Pseudomonadota</taxon>
        <taxon>Alphaproteobacteria</taxon>
        <taxon>Hyphomicrobiales</taxon>
        <taxon>Blastochloridaceae</taxon>
        <taxon>Blastochloris</taxon>
    </lineage>
</organism>
<dbReference type="InterPro" id="IPR008991">
    <property type="entry name" value="Translation_prot_SH3-like_sf"/>
</dbReference>
<dbReference type="GO" id="GO:0003735">
    <property type="term" value="F:structural constituent of ribosome"/>
    <property type="evidence" value="ECO:0007669"/>
    <property type="project" value="InterPro"/>
</dbReference>